<feature type="compositionally biased region" description="Acidic residues" evidence="2">
    <location>
        <begin position="343"/>
        <end position="362"/>
    </location>
</feature>
<organism evidence="3 4">
    <name type="scientific">Plutella xylostella</name>
    <name type="common">Diamondback moth</name>
    <name type="synonym">Plutella maculipennis</name>
    <dbReference type="NCBI Taxonomy" id="51655"/>
    <lineage>
        <taxon>Eukaryota</taxon>
        <taxon>Metazoa</taxon>
        <taxon>Ecdysozoa</taxon>
        <taxon>Arthropoda</taxon>
        <taxon>Hexapoda</taxon>
        <taxon>Insecta</taxon>
        <taxon>Pterygota</taxon>
        <taxon>Neoptera</taxon>
        <taxon>Endopterygota</taxon>
        <taxon>Lepidoptera</taxon>
        <taxon>Glossata</taxon>
        <taxon>Ditrysia</taxon>
        <taxon>Yponomeutoidea</taxon>
        <taxon>Plutellidae</taxon>
        <taxon>Plutella</taxon>
    </lineage>
</organism>
<dbReference type="Pfam" id="PF01135">
    <property type="entry name" value="PCMT"/>
    <property type="match status" value="1"/>
</dbReference>
<dbReference type="GO" id="GO:0004719">
    <property type="term" value="F:protein-L-isoaspartate (D-aspartate) O-methyltransferase activity"/>
    <property type="evidence" value="ECO:0007669"/>
    <property type="project" value="InterPro"/>
</dbReference>
<dbReference type="Gene3D" id="3.40.50.150">
    <property type="entry name" value="Vaccinia Virus protein VP39"/>
    <property type="match status" value="1"/>
</dbReference>
<evidence type="ECO:0000256" key="2">
    <source>
        <dbReference type="SAM" id="MobiDB-lite"/>
    </source>
</evidence>
<protein>
    <submittedName>
        <fullName evidence="3">(diamondback moth) hypothetical protein</fullName>
    </submittedName>
</protein>
<dbReference type="GO" id="GO:0005737">
    <property type="term" value="C:cytoplasm"/>
    <property type="evidence" value="ECO:0007669"/>
    <property type="project" value="TreeGrafter"/>
</dbReference>
<dbReference type="SUPFAM" id="SSF53335">
    <property type="entry name" value="S-adenosyl-L-methionine-dependent methyltransferases"/>
    <property type="match status" value="1"/>
</dbReference>
<evidence type="ECO:0000313" key="3">
    <source>
        <dbReference type="EMBL" id="CAG9095373.1"/>
    </source>
</evidence>
<dbReference type="EMBL" id="CAJHNJ030000004">
    <property type="protein sequence ID" value="CAG9095373.1"/>
    <property type="molecule type" value="Genomic_DNA"/>
</dbReference>
<sequence length="654" mass="71984">MGGAVSSGRDNNELIDNLMGSKYIRSRSVEMVFRALDRADYMLPAERDRAYKDLAWRSGALHMSAPCIYSEVMEGLELKPGLSFLNIGSGTGYLSTLVGLIIGSGGISHGVEIHGMVVDYANKRLKEFSENSVSLDEFDFCEPKFFLGNGLCLAPLQSPYDRVYCGAGCPEQYQNYFKQLIKVGGILVMPLNENLLQVRRVSATEWTTRNLLNVSFATLRVPSDAEKGEHLRLDEQTPPKLQILSRAVIRAQMRRAVLSRQPELRAPPAPDTPAKKAVPRRICIPIEDDSDVDGLNALHDLDGPTGAQEMNALLSLVLSMGQNRVAGALRFDPSDDNSATSSSEEDDDEEDEEDDDDDDNGDAPDGADAPDQRPQNRRNLIQTFENIEDMNRAIHRVINSVERPNVNGEAVEPSTRGRLSLTLEYNTPNSDDTTSQETVDLTADSPPPPRRKHKKRRSHSRALPEEVEIDIQKQKTETETETAEPSTSSHSEEMELDGPGAEAGGAGATSSAAAPGKRQKLDSGLGEENSPSCSSARTDSKTDEDAASEPRSDGCYTDDVDEMSLNARRRLPKRGHCELEACSSSSESEGEAPPAAGFRHKRPARPPRSARPARPPGRDARRVRLSIVMKRSVKELPLPYALKRYVNLHRCFEF</sequence>
<feature type="compositionally biased region" description="Polar residues" evidence="2">
    <location>
        <begin position="423"/>
        <end position="439"/>
    </location>
</feature>
<dbReference type="CDD" id="cd02440">
    <property type="entry name" value="AdoMet_MTases"/>
    <property type="match status" value="1"/>
</dbReference>
<feature type="compositionally biased region" description="Basic and acidic residues" evidence="2">
    <location>
        <begin position="538"/>
        <end position="552"/>
    </location>
</feature>
<dbReference type="PANTHER" id="PTHR11579:SF9">
    <property type="entry name" value="PROTEIN-L-ISOASPARTATE O-METHYLTRANSFERASE"/>
    <property type="match status" value="1"/>
</dbReference>
<comment type="similarity">
    <text evidence="1">Belongs to the methyltransferase superfamily. L-isoaspartyl/D-aspartyl protein methyltransferase family.</text>
</comment>
<feature type="compositionally biased region" description="Low complexity" evidence="2">
    <location>
        <begin position="580"/>
        <end position="597"/>
    </location>
</feature>
<name>A0A8S4DCD6_PLUXY</name>
<feature type="region of interest" description="Disordered" evidence="2">
    <location>
        <begin position="405"/>
        <end position="622"/>
    </location>
</feature>
<dbReference type="AlphaFoldDB" id="A0A8S4DCD6"/>
<accession>A0A8S4DCD6</accession>
<reference evidence="3" key="1">
    <citation type="submission" date="2020-11" db="EMBL/GenBank/DDBJ databases">
        <authorList>
            <person name="Whiteford S."/>
        </authorList>
    </citation>
    <scope>NUCLEOTIDE SEQUENCE</scope>
</reference>
<gene>
    <name evidence="3" type="ORF">PLXY2_LOCUS1547</name>
</gene>
<dbReference type="InterPro" id="IPR000682">
    <property type="entry name" value="PCMT"/>
</dbReference>
<evidence type="ECO:0000313" key="4">
    <source>
        <dbReference type="Proteomes" id="UP000653454"/>
    </source>
</evidence>
<feature type="region of interest" description="Disordered" evidence="2">
    <location>
        <begin position="328"/>
        <end position="377"/>
    </location>
</feature>
<feature type="compositionally biased region" description="Basic residues" evidence="2">
    <location>
        <begin position="449"/>
        <end position="460"/>
    </location>
</feature>
<keyword evidence="4" id="KW-1185">Reference proteome</keyword>
<proteinExistence type="inferred from homology"/>
<evidence type="ECO:0000256" key="1">
    <source>
        <dbReference type="ARBA" id="ARBA00005369"/>
    </source>
</evidence>
<dbReference type="InterPro" id="IPR029063">
    <property type="entry name" value="SAM-dependent_MTases_sf"/>
</dbReference>
<dbReference type="PANTHER" id="PTHR11579">
    <property type="entry name" value="PROTEIN-L-ISOASPARTATE O-METHYLTRANSFERASE"/>
    <property type="match status" value="1"/>
</dbReference>
<comment type="caution">
    <text evidence="3">The sequence shown here is derived from an EMBL/GenBank/DDBJ whole genome shotgun (WGS) entry which is preliminary data.</text>
</comment>
<dbReference type="Proteomes" id="UP000653454">
    <property type="component" value="Unassembled WGS sequence"/>
</dbReference>